<dbReference type="EMBL" id="JAGPYM010000034">
    <property type="protein sequence ID" value="KAH6876515.1"/>
    <property type="molecule type" value="Genomic_DNA"/>
</dbReference>
<gene>
    <name evidence="1" type="ORF">B0T10DRAFT_465097</name>
</gene>
<dbReference type="OrthoDB" id="3563678at2759"/>
<evidence type="ECO:0000313" key="2">
    <source>
        <dbReference type="Proteomes" id="UP000777438"/>
    </source>
</evidence>
<accession>A0A9P8VWG6</accession>
<reference evidence="1 2" key="1">
    <citation type="journal article" date="2021" name="Nat. Commun.">
        <title>Genetic determinants of endophytism in the Arabidopsis root mycobiome.</title>
        <authorList>
            <person name="Mesny F."/>
            <person name="Miyauchi S."/>
            <person name="Thiergart T."/>
            <person name="Pickel B."/>
            <person name="Atanasova L."/>
            <person name="Karlsson M."/>
            <person name="Huettel B."/>
            <person name="Barry K.W."/>
            <person name="Haridas S."/>
            <person name="Chen C."/>
            <person name="Bauer D."/>
            <person name="Andreopoulos W."/>
            <person name="Pangilinan J."/>
            <person name="LaButti K."/>
            <person name="Riley R."/>
            <person name="Lipzen A."/>
            <person name="Clum A."/>
            <person name="Drula E."/>
            <person name="Henrissat B."/>
            <person name="Kohler A."/>
            <person name="Grigoriev I.V."/>
            <person name="Martin F.M."/>
            <person name="Hacquard S."/>
        </authorList>
    </citation>
    <scope>NUCLEOTIDE SEQUENCE [LARGE SCALE GENOMIC DNA]</scope>
    <source>
        <strain evidence="1 2">MPI-CAGE-CH-0241</strain>
    </source>
</reference>
<sequence>MPVKRQPLTARNIARAHTAAVTTIWPTDVPNYATYCDSPSAYYRACSRAGVTPATTTTLATPTKTITTNYDACPVRRVVKRAGEHMGCEYDEGWDSYNMPGIKLF</sequence>
<evidence type="ECO:0000313" key="1">
    <source>
        <dbReference type="EMBL" id="KAH6876515.1"/>
    </source>
</evidence>
<protein>
    <submittedName>
        <fullName evidence="1">Uncharacterized protein</fullName>
    </submittedName>
</protein>
<comment type="caution">
    <text evidence="1">The sequence shown here is derived from an EMBL/GenBank/DDBJ whole genome shotgun (WGS) entry which is preliminary data.</text>
</comment>
<dbReference type="AlphaFoldDB" id="A0A9P8VWG6"/>
<name>A0A9P8VWG6_9HYPO</name>
<proteinExistence type="predicted"/>
<organism evidence="1 2">
    <name type="scientific">Thelonectria olida</name>
    <dbReference type="NCBI Taxonomy" id="1576542"/>
    <lineage>
        <taxon>Eukaryota</taxon>
        <taxon>Fungi</taxon>
        <taxon>Dikarya</taxon>
        <taxon>Ascomycota</taxon>
        <taxon>Pezizomycotina</taxon>
        <taxon>Sordariomycetes</taxon>
        <taxon>Hypocreomycetidae</taxon>
        <taxon>Hypocreales</taxon>
        <taxon>Nectriaceae</taxon>
        <taxon>Thelonectria</taxon>
    </lineage>
</organism>
<dbReference type="Proteomes" id="UP000777438">
    <property type="component" value="Unassembled WGS sequence"/>
</dbReference>
<keyword evidence="2" id="KW-1185">Reference proteome</keyword>